<evidence type="ECO:0000256" key="2">
    <source>
        <dbReference type="ARBA" id="ARBA00022857"/>
    </source>
</evidence>
<comment type="similarity">
    <text evidence="1 4">Belongs to the HMG-CoA reductase family.</text>
</comment>
<dbReference type="PANTHER" id="PTHR10572">
    <property type="entry name" value="3-HYDROXY-3-METHYLGLUTARYL-COENZYME A REDUCTASE"/>
    <property type="match status" value="1"/>
</dbReference>
<dbReference type="GO" id="GO:0004420">
    <property type="term" value="F:hydroxymethylglutaryl-CoA reductase (NADPH) activity"/>
    <property type="evidence" value="ECO:0007669"/>
    <property type="project" value="InterPro"/>
</dbReference>
<evidence type="ECO:0000256" key="1">
    <source>
        <dbReference type="ARBA" id="ARBA00007661"/>
    </source>
</evidence>
<dbReference type="SUPFAM" id="SSF56542">
    <property type="entry name" value="Substrate-binding domain of HMG-CoA reductase"/>
    <property type="match status" value="1"/>
</dbReference>
<dbReference type="NCBIfam" id="TIGR00533">
    <property type="entry name" value="HMG_CoA_R_NADP"/>
    <property type="match status" value="1"/>
</dbReference>
<dbReference type="PANTHER" id="PTHR10572:SF24">
    <property type="entry name" value="3-HYDROXY-3-METHYLGLUTARYL-COENZYME A REDUCTASE"/>
    <property type="match status" value="1"/>
</dbReference>
<accession>A0A0G0L1Y4</accession>
<evidence type="ECO:0000256" key="4">
    <source>
        <dbReference type="RuleBase" id="RU361219"/>
    </source>
</evidence>
<dbReference type="InterPro" id="IPR004554">
    <property type="entry name" value="HMG_CoA_Rdtase_eu_arc"/>
</dbReference>
<dbReference type="Pfam" id="PF00368">
    <property type="entry name" value="HMG-CoA_red"/>
    <property type="match status" value="1"/>
</dbReference>
<dbReference type="InterPro" id="IPR002202">
    <property type="entry name" value="HMG_CoA_Rdtase"/>
</dbReference>
<evidence type="ECO:0000313" key="5">
    <source>
        <dbReference type="EMBL" id="KKQ85988.1"/>
    </source>
</evidence>
<evidence type="ECO:0000313" key="6">
    <source>
        <dbReference type="Proteomes" id="UP000034081"/>
    </source>
</evidence>
<organism evidence="5 6">
    <name type="scientific">Candidatus Woesebacteria bacterium GW2011_GWB1_38_8</name>
    <dbReference type="NCBI Taxonomy" id="1618570"/>
    <lineage>
        <taxon>Bacteria</taxon>
        <taxon>Candidatus Woeseibacteriota</taxon>
    </lineage>
</organism>
<protein>
    <recommendedName>
        <fullName evidence="4">3-hydroxy-3-methylglutaryl coenzyme A reductase</fullName>
        <shortName evidence="4">HMG-CoA reductase</shortName>
    </recommendedName>
</protein>
<keyword evidence="2" id="KW-0521">NADP</keyword>
<dbReference type="GO" id="GO:0016126">
    <property type="term" value="P:sterol biosynthetic process"/>
    <property type="evidence" value="ECO:0007669"/>
    <property type="project" value="TreeGrafter"/>
</dbReference>
<evidence type="ECO:0000256" key="3">
    <source>
        <dbReference type="ARBA" id="ARBA00023002"/>
    </source>
</evidence>
<dbReference type="InterPro" id="IPR009029">
    <property type="entry name" value="HMG_CoA_Rdtase_sub-bd_dom_sf"/>
</dbReference>
<dbReference type="GO" id="GO:0008299">
    <property type="term" value="P:isoprenoid biosynthetic process"/>
    <property type="evidence" value="ECO:0007669"/>
    <property type="project" value="InterPro"/>
</dbReference>
<dbReference type="PROSITE" id="PS50065">
    <property type="entry name" value="HMG_COA_REDUCTASE_4"/>
    <property type="match status" value="1"/>
</dbReference>
<dbReference type="Proteomes" id="UP000034081">
    <property type="component" value="Unassembled WGS sequence"/>
</dbReference>
<dbReference type="InterPro" id="IPR023076">
    <property type="entry name" value="HMG_CoA_Rdtase_CS"/>
</dbReference>
<dbReference type="InterPro" id="IPR023074">
    <property type="entry name" value="HMG_CoA_Rdtase_cat_sf"/>
</dbReference>
<gene>
    <name evidence="5" type="ORF">UT08_C0002G0010</name>
</gene>
<reference evidence="5 6" key="1">
    <citation type="journal article" date="2015" name="Nature">
        <title>rRNA introns, odd ribosomes, and small enigmatic genomes across a large radiation of phyla.</title>
        <authorList>
            <person name="Brown C.T."/>
            <person name="Hug L.A."/>
            <person name="Thomas B.C."/>
            <person name="Sharon I."/>
            <person name="Castelle C.J."/>
            <person name="Singh A."/>
            <person name="Wilkins M.J."/>
            <person name="Williams K.H."/>
            <person name="Banfield J.F."/>
        </authorList>
    </citation>
    <scope>NUCLEOTIDE SEQUENCE [LARGE SCALE GENOMIC DNA]</scope>
</reference>
<dbReference type="CDD" id="cd00643">
    <property type="entry name" value="HMG-CoA_reductase_classI"/>
    <property type="match status" value="1"/>
</dbReference>
<dbReference type="SUPFAM" id="SSF55035">
    <property type="entry name" value="NAD-binding domain of HMG-CoA reductase"/>
    <property type="match status" value="1"/>
</dbReference>
<dbReference type="Gene3D" id="3.30.70.420">
    <property type="entry name" value="Hydroxymethylglutaryl-CoA reductase, class I/II, NAD/NADP-binding domain"/>
    <property type="match status" value="1"/>
</dbReference>
<name>A0A0G0L1Y4_9BACT</name>
<comment type="caution">
    <text evidence="5">The sequence shown here is derived from an EMBL/GenBank/DDBJ whole genome shotgun (WGS) entry which is preliminary data.</text>
</comment>
<dbReference type="PROSITE" id="PS00318">
    <property type="entry name" value="HMG_COA_REDUCTASE_2"/>
    <property type="match status" value="1"/>
</dbReference>
<keyword evidence="3 4" id="KW-0560">Oxidoreductase</keyword>
<dbReference type="GO" id="GO:0015936">
    <property type="term" value="P:coenzyme A metabolic process"/>
    <property type="evidence" value="ECO:0007669"/>
    <property type="project" value="InterPro"/>
</dbReference>
<dbReference type="AlphaFoldDB" id="A0A0G0L1Y4"/>
<dbReference type="EMBL" id="LBVL01000002">
    <property type="protein sequence ID" value="KKQ85988.1"/>
    <property type="molecule type" value="Genomic_DNA"/>
</dbReference>
<dbReference type="InterPro" id="IPR009023">
    <property type="entry name" value="HMG_CoA_Rdtase_NAD(P)-bd_sf"/>
</dbReference>
<dbReference type="STRING" id="1618570.UT08_C0002G0010"/>
<dbReference type="Gene3D" id="3.90.770.10">
    <property type="entry name" value="3-hydroxy-3-methylglutaryl-coenzyme A Reductase, Chain A, domain 2"/>
    <property type="match status" value="1"/>
</dbReference>
<proteinExistence type="inferred from homology"/>
<sequence length="412" mass="44514">MSEALKRKMIRDLVRDKTVFIRSSKLSLKEQMEVRRDVLSMLTHTTLSNISNPSFNIESTSTKNCENLIGKTETPLGIAGPLRVNGDYAKGEFFIPLATTEGALVASVNRGCNAIKLSDGAFVYIEQSGMTRAPLFHTAGLKESRKFVSFIKSHFKEISKRVHQTDIHLTLLSINPFVAGRNVFLRFVFDTQDAMGMNMVTLACDHVIKNYIEKETNIPCIALSGNLCTDKKASWMNKIEKRGYSVHAEVTIPEKIVKEVLKTNPRDFVDINTRKNLIGSALAGSLGFNAHHANIIAAIFLATGQDMAHVAEASSGITTVELTGHDLYISVSLPDLPVGTIGGGTDLATQKEALSILGVAGGGSPPGSNAKKFAEIIAASVLAGEISLLAALGSGDLAKAHRWLGRGEKKHD</sequence>
<dbReference type="PROSITE" id="PS00066">
    <property type="entry name" value="HMG_COA_REDUCTASE_1"/>
    <property type="match status" value="1"/>
</dbReference>
<dbReference type="PRINTS" id="PR00071">
    <property type="entry name" value="HMGCOARDTASE"/>
</dbReference>
<dbReference type="PATRIC" id="fig|1618570.3.peg.174"/>